<sequence>MIEPSWGPPADPAARPGGPHRHLPHTAVGTGALLAGALGYVALVDPHHSSSVYPPCPFKWLTGWNCPLCGGLRMTHDLLHGDLPAAVNDNVFLLVGAPLVALWVVLRRRRGKSALPVSAMLGIAVAAALWTLARNLPGFPLLPTVTG</sequence>
<gene>
    <name evidence="3" type="ORF">BN971_01133</name>
</gene>
<name>A0A0U0W598_MYCBE</name>
<evidence type="ECO:0000313" key="3">
    <source>
        <dbReference type="EMBL" id="CPR07904.1"/>
    </source>
</evidence>
<evidence type="ECO:0000313" key="4">
    <source>
        <dbReference type="Proteomes" id="UP000198875"/>
    </source>
</evidence>
<keyword evidence="2" id="KW-0472">Membrane</keyword>
<reference evidence="3 4" key="1">
    <citation type="submission" date="2015-03" db="EMBL/GenBank/DDBJ databases">
        <authorList>
            <person name="Murphy D."/>
        </authorList>
    </citation>
    <scope>NUCLEOTIDE SEQUENCE [LARGE SCALE GENOMIC DNA]</scope>
    <source>
        <strain evidence="3 4">DSM 44277</strain>
    </source>
</reference>
<dbReference type="EMBL" id="CSTD01000001">
    <property type="protein sequence ID" value="CPR07904.1"/>
    <property type="molecule type" value="Genomic_DNA"/>
</dbReference>
<feature type="region of interest" description="Disordered" evidence="1">
    <location>
        <begin position="1"/>
        <end position="22"/>
    </location>
</feature>
<proteinExistence type="predicted"/>
<feature type="compositionally biased region" description="Pro residues" evidence="1">
    <location>
        <begin position="1"/>
        <end position="11"/>
    </location>
</feature>
<evidence type="ECO:0000256" key="2">
    <source>
        <dbReference type="SAM" id="Phobius"/>
    </source>
</evidence>
<dbReference type="Pfam" id="PF10825">
    <property type="entry name" value="DUF2752"/>
    <property type="match status" value="1"/>
</dbReference>
<organism evidence="3 4">
    <name type="scientific">Mycobacterium bohemicum DSM 44277</name>
    <dbReference type="NCBI Taxonomy" id="1236609"/>
    <lineage>
        <taxon>Bacteria</taxon>
        <taxon>Bacillati</taxon>
        <taxon>Actinomycetota</taxon>
        <taxon>Actinomycetes</taxon>
        <taxon>Mycobacteriales</taxon>
        <taxon>Mycobacteriaceae</taxon>
        <taxon>Mycobacterium</taxon>
    </lineage>
</organism>
<dbReference type="Proteomes" id="UP000198875">
    <property type="component" value="Unassembled WGS sequence"/>
</dbReference>
<accession>A0A0U0W598</accession>
<keyword evidence="2" id="KW-0812">Transmembrane</keyword>
<protein>
    <recommendedName>
        <fullName evidence="5">DUF2752 domain-containing protein</fullName>
    </recommendedName>
</protein>
<dbReference type="InterPro" id="IPR021215">
    <property type="entry name" value="DUF2752"/>
</dbReference>
<dbReference type="AlphaFoldDB" id="A0A0U0W598"/>
<feature type="transmembrane region" description="Helical" evidence="2">
    <location>
        <begin position="113"/>
        <end position="133"/>
    </location>
</feature>
<feature type="transmembrane region" description="Helical" evidence="2">
    <location>
        <begin position="90"/>
        <end position="106"/>
    </location>
</feature>
<evidence type="ECO:0000256" key="1">
    <source>
        <dbReference type="SAM" id="MobiDB-lite"/>
    </source>
</evidence>
<keyword evidence="2" id="KW-1133">Transmembrane helix</keyword>
<evidence type="ECO:0008006" key="5">
    <source>
        <dbReference type="Google" id="ProtNLM"/>
    </source>
</evidence>